<dbReference type="Proteomes" id="UP000264353">
    <property type="component" value="Chromosome A1"/>
</dbReference>
<dbReference type="SMART" id="SM00743">
    <property type="entry name" value="Agenet"/>
    <property type="match status" value="4"/>
</dbReference>
<proteinExistence type="predicted"/>
<keyword evidence="1" id="KW-0813">Transport</keyword>
<dbReference type="EMBL" id="CM010628">
    <property type="protein sequence ID" value="RID81196.1"/>
    <property type="molecule type" value="Genomic_DNA"/>
</dbReference>
<keyword evidence="2" id="KW-0341">Growth regulation</keyword>
<dbReference type="InterPro" id="IPR008395">
    <property type="entry name" value="Agenet-like_dom"/>
</dbReference>
<feature type="domain" description="Agenet" evidence="4">
    <location>
        <begin position="2"/>
        <end position="68"/>
    </location>
</feature>
<dbReference type="InterPro" id="IPR007930">
    <property type="entry name" value="DUF724"/>
</dbReference>
<organism evidence="5 6">
    <name type="scientific">Brassica campestris</name>
    <name type="common">Field mustard</name>
    <dbReference type="NCBI Taxonomy" id="3711"/>
    <lineage>
        <taxon>Eukaryota</taxon>
        <taxon>Viridiplantae</taxon>
        <taxon>Streptophyta</taxon>
        <taxon>Embryophyta</taxon>
        <taxon>Tracheophyta</taxon>
        <taxon>Spermatophyta</taxon>
        <taxon>Magnoliopsida</taxon>
        <taxon>eudicotyledons</taxon>
        <taxon>Gunneridae</taxon>
        <taxon>Pentapetalae</taxon>
        <taxon>rosids</taxon>
        <taxon>malvids</taxon>
        <taxon>Brassicales</taxon>
        <taxon>Brassicaceae</taxon>
        <taxon>Brassiceae</taxon>
        <taxon>Brassica</taxon>
    </lineage>
</organism>
<protein>
    <recommendedName>
        <fullName evidence="4">Agenet domain-containing protein</fullName>
    </recommendedName>
</protein>
<dbReference type="CDD" id="cd20406">
    <property type="entry name" value="Tudor_Agenet_AtDUF_rpt2_4"/>
    <property type="match status" value="1"/>
</dbReference>
<evidence type="ECO:0000256" key="3">
    <source>
        <dbReference type="SAM" id="MobiDB-lite"/>
    </source>
</evidence>
<feature type="domain" description="Agenet" evidence="4">
    <location>
        <begin position="299"/>
        <end position="355"/>
    </location>
</feature>
<reference evidence="5 6" key="1">
    <citation type="submission" date="2018-06" db="EMBL/GenBank/DDBJ databases">
        <title>WGS assembly of Brassica rapa FPsc.</title>
        <authorList>
            <person name="Bowman J."/>
            <person name="Kohchi T."/>
            <person name="Yamato K."/>
            <person name="Jenkins J."/>
            <person name="Shu S."/>
            <person name="Ishizaki K."/>
            <person name="Yamaoka S."/>
            <person name="Nishihama R."/>
            <person name="Nakamura Y."/>
            <person name="Berger F."/>
            <person name="Adam C."/>
            <person name="Aki S."/>
            <person name="Althoff F."/>
            <person name="Araki T."/>
            <person name="Arteaga-Vazquez M."/>
            <person name="Balasubrmanian S."/>
            <person name="Bauer D."/>
            <person name="Boehm C."/>
            <person name="Briginshaw L."/>
            <person name="Caballero-Perez J."/>
            <person name="Catarino B."/>
            <person name="Chen F."/>
            <person name="Chiyoda S."/>
            <person name="Chovatia M."/>
            <person name="Davies K."/>
            <person name="Delmans M."/>
            <person name="Demura T."/>
            <person name="Dierschke T."/>
            <person name="Dolan L."/>
            <person name="Dorantes-Acosta A."/>
            <person name="Eklund D."/>
            <person name="Florent S."/>
            <person name="Flores-Sandoval E."/>
            <person name="Fujiyama A."/>
            <person name="Fukuzawa H."/>
            <person name="Galik B."/>
            <person name="Grimanelli D."/>
            <person name="Grimwood J."/>
            <person name="Grossniklaus U."/>
            <person name="Hamada T."/>
            <person name="Haseloff J."/>
            <person name="Hetherington A."/>
            <person name="Higo A."/>
            <person name="Hirakawa Y."/>
            <person name="Hundley H."/>
            <person name="Ikeda Y."/>
            <person name="Inoue K."/>
            <person name="Inoue S."/>
            <person name="Ishida S."/>
            <person name="Jia Q."/>
            <person name="Kakita M."/>
            <person name="Kanazawa T."/>
            <person name="Kawai Y."/>
            <person name="Kawashima T."/>
            <person name="Kennedy M."/>
            <person name="Kinose K."/>
            <person name="Kinoshita T."/>
            <person name="Kohara Y."/>
            <person name="Koide E."/>
            <person name="Komatsu K."/>
            <person name="Kopischke S."/>
            <person name="Kubo M."/>
            <person name="Kyozuka J."/>
            <person name="Lagercrantz U."/>
            <person name="Lin S."/>
            <person name="Lindquist E."/>
            <person name="Lipzen A."/>
            <person name="Lu C."/>
            <person name="Luna E."/>
            <person name="Martienssen R."/>
            <person name="Minamino N."/>
            <person name="Mizutani M."/>
            <person name="Mizutani M."/>
            <person name="Mochizuki N."/>
            <person name="Monte I."/>
            <person name="Mosher R."/>
            <person name="Nagasaki H."/>
            <person name="Nakagami H."/>
            <person name="Naramoto S."/>
            <person name="Nishitani K."/>
            <person name="Ohtani M."/>
            <person name="Okamoto T."/>
            <person name="Okumura M."/>
            <person name="Phillips J."/>
            <person name="Pollak B."/>
            <person name="Reinders A."/>
            <person name="Roevekamp M."/>
            <person name="Sano R."/>
            <person name="Sawa S."/>
            <person name="Schmid M."/>
            <person name="Shirakawa M."/>
            <person name="Solano R."/>
            <person name="Spunde A."/>
            <person name="Suetsugu N."/>
            <person name="Sugano S."/>
            <person name="Sugiyama A."/>
            <person name="Sun R."/>
            <person name="Suzuki Y."/>
            <person name="Takenaka M."/>
            <person name="Takezawa D."/>
            <person name="Tomogane H."/>
            <person name="Tsuzuki M."/>
            <person name="Ueda T."/>
            <person name="Umeda M."/>
            <person name="Ward J."/>
            <person name="Watanabe Y."/>
            <person name="Yazaki K."/>
            <person name="Yokoyama R."/>
            <person name="Yoshitake Y."/>
            <person name="Yotsui I."/>
            <person name="Zachgo S."/>
            <person name="Schmutz J."/>
        </authorList>
    </citation>
    <scope>NUCLEOTIDE SEQUENCE [LARGE SCALE GENOMIC DNA]</scope>
    <source>
        <strain evidence="6">cv. B-3</strain>
    </source>
</reference>
<evidence type="ECO:0000256" key="2">
    <source>
        <dbReference type="ARBA" id="ARBA00022604"/>
    </source>
</evidence>
<feature type="domain" description="Agenet" evidence="4">
    <location>
        <begin position="73"/>
        <end position="126"/>
    </location>
</feature>
<evidence type="ECO:0000256" key="1">
    <source>
        <dbReference type="ARBA" id="ARBA00022448"/>
    </source>
</evidence>
<feature type="compositionally biased region" description="Basic and acidic residues" evidence="3">
    <location>
        <begin position="363"/>
        <end position="383"/>
    </location>
</feature>
<feature type="region of interest" description="Disordered" evidence="3">
    <location>
        <begin position="206"/>
        <end position="232"/>
    </location>
</feature>
<name>A0A398B092_BRACM</name>
<gene>
    <name evidence="5" type="ORF">BRARA_A03793</name>
</gene>
<accession>A0A398B092</accession>
<dbReference type="InterPro" id="IPR014002">
    <property type="entry name" value="Agenet_dom_plant"/>
</dbReference>
<feature type="compositionally biased region" description="Polar residues" evidence="3">
    <location>
        <begin position="206"/>
        <end position="225"/>
    </location>
</feature>
<evidence type="ECO:0000259" key="4">
    <source>
        <dbReference type="SMART" id="SM00743"/>
    </source>
</evidence>
<evidence type="ECO:0000313" key="6">
    <source>
        <dbReference type="Proteomes" id="UP000264353"/>
    </source>
</evidence>
<dbReference type="PANTHER" id="PTHR31917">
    <property type="entry name" value="AGENET DOMAIN-CONTAINING PROTEIN-RELATED"/>
    <property type="match status" value="1"/>
</dbReference>
<sequence>MKRGDEIEVSSDEEGFKGSWFRAILQDPLPKSGNKRLNVSLLANDGSSSTTQKTTYRRFLRPIPPESLFTAAVEFEEGCVVEASRGGGWWTGAVVKKINDEEVWNLFVESEEISYIVIVGDPVYDIYKYDKINFINDQLSRDVVVNQSQTMISREDVHVCNHHNHINDGVIMRSIESHGIVYENKEIVDVLSQYLKEHIKTKLQRICSSSRQDSSDNTLTGSNKNGSDHKTRTMVEMKVDDNVDVWVPSVIVKEMVNRKSFVVKPLKYISWNDEGEEPKPNRTIGLNSIRITPPTVSVKSFGLMESVEVFIEPGWRPGMVTSILCDDMYTVCLKATDKTLVFKHDAIRPSEETIAKLVLVPEEHNREDDSRKRKRVEVEHTSDLGEEGTIRKRQREHNLSSIPIAEEPQAKDTTMVLPFAKKSPFWKILETSEGFQRAPQSPHFSPLVGESKEQFREGQAIGMMVTHFSLLESFKDLEPYVSVSELNSLKASFAELKKHGFEVSAPLARISKLLALKDRQLKTMEERKGFDREIMALKEGVGEMEHKILELERQQVA</sequence>
<dbReference type="Pfam" id="PF05641">
    <property type="entry name" value="Agenet"/>
    <property type="match status" value="2"/>
</dbReference>
<evidence type="ECO:0000313" key="5">
    <source>
        <dbReference type="EMBL" id="RID81196.1"/>
    </source>
</evidence>
<dbReference type="PANTHER" id="PTHR31917:SF144">
    <property type="entry name" value="AGENET DOMAIN-CONTAINING PROTEIN"/>
    <property type="match status" value="1"/>
</dbReference>
<dbReference type="CDD" id="cd20405">
    <property type="entry name" value="Tudor_Agenet_AtDUF_rpt1_3"/>
    <property type="match status" value="1"/>
</dbReference>
<feature type="domain" description="Agenet" evidence="4">
    <location>
        <begin position="227"/>
        <end position="297"/>
    </location>
</feature>
<dbReference type="Pfam" id="PF05266">
    <property type="entry name" value="DUF724"/>
    <property type="match status" value="1"/>
</dbReference>
<feature type="region of interest" description="Disordered" evidence="3">
    <location>
        <begin position="363"/>
        <end position="407"/>
    </location>
</feature>
<dbReference type="AlphaFoldDB" id="A0A398B092"/>